<dbReference type="GO" id="GO:0000976">
    <property type="term" value="F:transcription cis-regulatory region binding"/>
    <property type="evidence" value="ECO:0007669"/>
    <property type="project" value="TreeGrafter"/>
</dbReference>
<dbReference type="Pfam" id="PF00486">
    <property type="entry name" value="Trans_reg_C"/>
    <property type="match status" value="1"/>
</dbReference>
<dbReference type="InterPro" id="IPR001867">
    <property type="entry name" value="OmpR/PhoB-type_DNA-bd"/>
</dbReference>
<dbReference type="PROSITE" id="PS51755">
    <property type="entry name" value="OMPR_PHOB"/>
    <property type="match status" value="1"/>
</dbReference>
<dbReference type="PANTHER" id="PTHR48111:SF76">
    <property type="entry name" value="TWO-COMPONENT RESPONSE REGULATOR"/>
    <property type="match status" value="1"/>
</dbReference>
<dbReference type="SMART" id="SM00862">
    <property type="entry name" value="Trans_reg_C"/>
    <property type="match status" value="1"/>
</dbReference>
<proteinExistence type="predicted"/>
<evidence type="ECO:0000259" key="8">
    <source>
        <dbReference type="PROSITE" id="PS50110"/>
    </source>
</evidence>
<evidence type="ECO:0000256" key="2">
    <source>
        <dbReference type="ARBA" id="ARBA00023012"/>
    </source>
</evidence>
<keyword evidence="4 7" id="KW-0238">DNA-binding</keyword>
<feature type="modified residue" description="4-aspartylphosphate" evidence="6">
    <location>
        <position position="51"/>
    </location>
</feature>
<dbReference type="Gene3D" id="3.40.50.2300">
    <property type="match status" value="1"/>
</dbReference>
<dbReference type="FunFam" id="1.10.10.10:FF:000005">
    <property type="entry name" value="Two-component system response regulator"/>
    <property type="match status" value="1"/>
</dbReference>
<dbReference type="PROSITE" id="PS50110">
    <property type="entry name" value="RESPONSE_REGULATORY"/>
    <property type="match status" value="1"/>
</dbReference>
<keyword evidence="5" id="KW-0804">Transcription</keyword>
<keyword evidence="2" id="KW-0902">Two-component regulatory system</keyword>
<evidence type="ECO:0000256" key="5">
    <source>
        <dbReference type="ARBA" id="ARBA00023163"/>
    </source>
</evidence>
<dbReference type="InterPro" id="IPR036388">
    <property type="entry name" value="WH-like_DNA-bd_sf"/>
</dbReference>
<evidence type="ECO:0000256" key="3">
    <source>
        <dbReference type="ARBA" id="ARBA00023015"/>
    </source>
</evidence>
<keyword evidence="1 6" id="KW-0597">Phosphoprotein</keyword>
<gene>
    <name evidence="10" type="ORF">AL00_09950</name>
</gene>
<dbReference type="EMBL" id="JANF02000050">
    <property type="protein sequence ID" value="KER36594.1"/>
    <property type="molecule type" value="Genomic_DNA"/>
</dbReference>
<feature type="domain" description="Response regulatory" evidence="8">
    <location>
        <begin position="2"/>
        <end position="116"/>
    </location>
</feature>
<evidence type="ECO:0000313" key="10">
    <source>
        <dbReference type="EMBL" id="KER36594.1"/>
    </source>
</evidence>
<evidence type="ECO:0000256" key="7">
    <source>
        <dbReference type="PROSITE-ProRule" id="PRU01091"/>
    </source>
</evidence>
<dbReference type="Gene3D" id="1.10.10.10">
    <property type="entry name" value="Winged helix-like DNA-binding domain superfamily/Winged helix DNA-binding domain"/>
    <property type="match status" value="1"/>
</dbReference>
<dbReference type="Pfam" id="PF00072">
    <property type="entry name" value="Response_reg"/>
    <property type="match status" value="1"/>
</dbReference>
<dbReference type="GO" id="GO:0000156">
    <property type="term" value="F:phosphorelay response regulator activity"/>
    <property type="evidence" value="ECO:0007669"/>
    <property type="project" value="TreeGrafter"/>
</dbReference>
<feature type="domain" description="OmpR/PhoB-type" evidence="9">
    <location>
        <begin position="125"/>
        <end position="223"/>
    </location>
</feature>
<dbReference type="InterPro" id="IPR039420">
    <property type="entry name" value="WalR-like"/>
</dbReference>
<evidence type="ECO:0000256" key="6">
    <source>
        <dbReference type="PROSITE-ProRule" id="PRU00169"/>
    </source>
</evidence>
<dbReference type="GO" id="GO:0032993">
    <property type="term" value="C:protein-DNA complex"/>
    <property type="evidence" value="ECO:0007669"/>
    <property type="project" value="TreeGrafter"/>
</dbReference>
<evidence type="ECO:0000259" key="9">
    <source>
        <dbReference type="PROSITE" id="PS51755"/>
    </source>
</evidence>
<evidence type="ECO:0000256" key="4">
    <source>
        <dbReference type="ARBA" id="ARBA00023125"/>
    </source>
</evidence>
<dbReference type="RefSeq" id="WP_020818017.1">
    <property type="nucleotide sequence ID" value="NZ_JANF02000050.1"/>
</dbReference>
<protein>
    <submittedName>
        <fullName evidence="10">XRE family transcriptional regulator</fullName>
    </submittedName>
</protein>
<reference evidence="10 11" key="1">
    <citation type="submission" date="2014-05" db="EMBL/GenBank/DDBJ databases">
        <title>Genome Announcement of Sphingobium lucknowense F2.</title>
        <authorList>
            <person name="Lal R."/>
            <person name="Negi V."/>
            <person name="Lata P."/>
            <person name="Sangwan N."/>
            <person name="Gupta S.K."/>
            <person name="Rao D.L.N."/>
            <person name="Das S."/>
        </authorList>
    </citation>
    <scope>NUCLEOTIDE SEQUENCE [LARGE SCALE GENOMIC DNA]</scope>
    <source>
        <strain evidence="10 11">F2</strain>
    </source>
</reference>
<dbReference type="CDD" id="cd00383">
    <property type="entry name" value="trans_reg_C"/>
    <property type="match status" value="1"/>
</dbReference>
<evidence type="ECO:0000313" key="11">
    <source>
        <dbReference type="Proteomes" id="UP000028135"/>
    </source>
</evidence>
<dbReference type="Proteomes" id="UP000028135">
    <property type="component" value="Unassembled WGS sequence"/>
</dbReference>
<name>A0A8E1C2V3_9SPHN</name>
<dbReference type="PANTHER" id="PTHR48111">
    <property type="entry name" value="REGULATOR OF RPOS"/>
    <property type="match status" value="1"/>
</dbReference>
<keyword evidence="3" id="KW-0805">Transcription regulation</keyword>
<evidence type="ECO:0000256" key="1">
    <source>
        <dbReference type="ARBA" id="ARBA00022553"/>
    </source>
</evidence>
<dbReference type="SMART" id="SM00448">
    <property type="entry name" value="REC"/>
    <property type="match status" value="1"/>
</dbReference>
<dbReference type="InterPro" id="IPR011006">
    <property type="entry name" value="CheY-like_superfamily"/>
</dbReference>
<feature type="DNA-binding region" description="OmpR/PhoB-type" evidence="7">
    <location>
        <begin position="125"/>
        <end position="223"/>
    </location>
</feature>
<dbReference type="GO" id="GO:0005829">
    <property type="term" value="C:cytosol"/>
    <property type="evidence" value="ECO:0007669"/>
    <property type="project" value="TreeGrafter"/>
</dbReference>
<sequence>MKILLVEDDREACAYVARGLQELGHQVESFPDGQQALGIIPAGGFDVLVLDRMLPGLDGLSLLRMARAQGCQAPAMLLTAMSSIEDRVDGLEAGADDYLVKPFAFVELVARVNALGRRLPSRTTITLLEAGGISMNLLRREVRRDDRVIDLQPREFSLLEQLLRNADRVVTRTMLLDRVWNFGFDPKTNIVETHMSRLRAKLNDGFSHDAIRTVRGSGYMIDSHAP</sequence>
<dbReference type="GO" id="GO:0006355">
    <property type="term" value="P:regulation of DNA-templated transcription"/>
    <property type="evidence" value="ECO:0007669"/>
    <property type="project" value="InterPro"/>
</dbReference>
<comment type="caution">
    <text evidence="10">The sequence shown here is derived from an EMBL/GenBank/DDBJ whole genome shotgun (WGS) entry which is preliminary data.</text>
</comment>
<organism evidence="10 11">
    <name type="scientific">Sphingobium indicum F2</name>
    <dbReference type="NCBI Taxonomy" id="1450518"/>
    <lineage>
        <taxon>Bacteria</taxon>
        <taxon>Pseudomonadati</taxon>
        <taxon>Pseudomonadota</taxon>
        <taxon>Alphaproteobacteria</taxon>
        <taxon>Sphingomonadales</taxon>
        <taxon>Sphingomonadaceae</taxon>
        <taxon>Sphingobium</taxon>
    </lineage>
</organism>
<dbReference type="InterPro" id="IPR001789">
    <property type="entry name" value="Sig_transdc_resp-reg_receiver"/>
</dbReference>
<accession>A0A8E1C2V3</accession>
<dbReference type="SUPFAM" id="SSF52172">
    <property type="entry name" value="CheY-like"/>
    <property type="match status" value="1"/>
</dbReference>
<dbReference type="Gene3D" id="6.10.250.690">
    <property type="match status" value="1"/>
</dbReference>
<dbReference type="AlphaFoldDB" id="A0A8E1C2V3"/>